<reference evidence="3" key="1">
    <citation type="submission" date="2023-12" db="EMBL/GenBank/DDBJ databases">
        <title>Genome assembly of Anisodus tanguticus.</title>
        <authorList>
            <person name="Wang Y.-J."/>
        </authorList>
    </citation>
    <scope>NUCLEOTIDE SEQUENCE</scope>
    <source>
        <strain evidence="3">KB-2021</strain>
        <tissue evidence="3">Leaf</tissue>
    </source>
</reference>
<feature type="transmembrane region" description="Helical" evidence="2">
    <location>
        <begin position="84"/>
        <end position="109"/>
    </location>
</feature>
<feature type="coiled-coil region" evidence="1">
    <location>
        <begin position="177"/>
        <end position="228"/>
    </location>
</feature>
<dbReference type="Proteomes" id="UP001291623">
    <property type="component" value="Unassembled WGS sequence"/>
</dbReference>
<sequence length="242" mass="26934">MVTVNGTDLVLDEKKLGEILGVPTDGLKTVKGSVASTEFLSTILKQEMMDIGVTILKKLLKPEHQLLFELVNKVLLHRAERRSLAAISNLIVIEALATFTPISFLALMIDHFLKVVNTRDDRHGLPYMFFLAKVIEHFNFKTGKAIMGTKKQMFTLSTLEECECMTRKGGVGSNSTISKLIEAHEKAITEIQRLQGDSGPSDPLVEANAQLKAENEKLKQKVDEFREQMKPGGIIALLDEAW</sequence>
<keyword evidence="1" id="KW-0175">Coiled coil</keyword>
<keyword evidence="2" id="KW-0472">Membrane</keyword>
<evidence type="ECO:0000313" key="3">
    <source>
        <dbReference type="EMBL" id="KAK4376250.1"/>
    </source>
</evidence>
<comment type="caution">
    <text evidence="3">The sequence shown here is derived from an EMBL/GenBank/DDBJ whole genome shotgun (WGS) entry which is preliminary data.</text>
</comment>
<name>A0AAE1SUX6_9SOLA</name>
<protein>
    <submittedName>
        <fullName evidence="3">Uncharacterized protein</fullName>
    </submittedName>
</protein>
<evidence type="ECO:0000313" key="4">
    <source>
        <dbReference type="Proteomes" id="UP001291623"/>
    </source>
</evidence>
<proteinExistence type="predicted"/>
<evidence type="ECO:0000256" key="2">
    <source>
        <dbReference type="SAM" id="Phobius"/>
    </source>
</evidence>
<gene>
    <name evidence="3" type="ORF">RND71_006927</name>
</gene>
<dbReference type="EMBL" id="JAVYJV010000003">
    <property type="protein sequence ID" value="KAK4376250.1"/>
    <property type="molecule type" value="Genomic_DNA"/>
</dbReference>
<evidence type="ECO:0000256" key="1">
    <source>
        <dbReference type="SAM" id="Coils"/>
    </source>
</evidence>
<organism evidence="3 4">
    <name type="scientific">Anisodus tanguticus</name>
    <dbReference type="NCBI Taxonomy" id="243964"/>
    <lineage>
        <taxon>Eukaryota</taxon>
        <taxon>Viridiplantae</taxon>
        <taxon>Streptophyta</taxon>
        <taxon>Embryophyta</taxon>
        <taxon>Tracheophyta</taxon>
        <taxon>Spermatophyta</taxon>
        <taxon>Magnoliopsida</taxon>
        <taxon>eudicotyledons</taxon>
        <taxon>Gunneridae</taxon>
        <taxon>Pentapetalae</taxon>
        <taxon>asterids</taxon>
        <taxon>lamiids</taxon>
        <taxon>Solanales</taxon>
        <taxon>Solanaceae</taxon>
        <taxon>Solanoideae</taxon>
        <taxon>Hyoscyameae</taxon>
        <taxon>Anisodus</taxon>
    </lineage>
</organism>
<keyword evidence="2" id="KW-0812">Transmembrane</keyword>
<accession>A0AAE1SUX6</accession>
<keyword evidence="4" id="KW-1185">Reference proteome</keyword>
<dbReference type="AlphaFoldDB" id="A0AAE1SUX6"/>
<keyword evidence="2" id="KW-1133">Transmembrane helix</keyword>